<protein>
    <recommendedName>
        <fullName evidence="6">Serine/threonine-protein phosphatase 2A activator</fullName>
        <ecNumber evidence="6">5.2.1.8</ecNumber>
    </recommendedName>
    <alternativeName>
        <fullName evidence="6">Phosphotyrosyl phosphatase activator</fullName>
    </alternativeName>
</protein>
<comment type="caution">
    <text evidence="7">The sequence shown here is derived from an EMBL/GenBank/DDBJ whole genome shotgun (WGS) entry which is preliminary data.</text>
</comment>
<dbReference type="GO" id="GO:0003755">
    <property type="term" value="F:peptidyl-prolyl cis-trans isomerase activity"/>
    <property type="evidence" value="ECO:0007669"/>
    <property type="project" value="UniProtKB-KW"/>
</dbReference>
<dbReference type="PANTHER" id="PTHR10012:SF5">
    <property type="entry name" value="SERINE_THREONINE-PROTEIN PHOSPHATASE 2A ACTIVATOR 2"/>
    <property type="match status" value="1"/>
</dbReference>
<dbReference type="InterPro" id="IPR043170">
    <property type="entry name" value="PTPA_C_lid"/>
</dbReference>
<dbReference type="EC" id="5.2.1.8" evidence="6"/>
<evidence type="ECO:0000256" key="4">
    <source>
        <dbReference type="ARBA" id="ARBA00023110"/>
    </source>
</evidence>
<name>A0A642UM78_9ASCO</name>
<dbReference type="InterPro" id="IPR037218">
    <property type="entry name" value="PTPA_sf"/>
</dbReference>
<dbReference type="PANTHER" id="PTHR10012">
    <property type="entry name" value="SERINE/THREONINE-PROTEIN PHOSPHATASE 2A REGULATORY SUBUNIT B"/>
    <property type="match status" value="1"/>
</dbReference>
<dbReference type="EMBL" id="SWFS01000484">
    <property type="protein sequence ID" value="KAA8901557.1"/>
    <property type="molecule type" value="Genomic_DNA"/>
</dbReference>
<evidence type="ECO:0000313" key="8">
    <source>
        <dbReference type="Proteomes" id="UP000761534"/>
    </source>
</evidence>
<dbReference type="AlphaFoldDB" id="A0A642UM78"/>
<dbReference type="GO" id="GO:0005737">
    <property type="term" value="C:cytoplasm"/>
    <property type="evidence" value="ECO:0007669"/>
    <property type="project" value="UniProtKB-SubCell"/>
</dbReference>
<comment type="similarity">
    <text evidence="6">Belongs to the PTPA-type PPIase family.</text>
</comment>
<sequence length="348" mass="39759">MSEYKVPVRRILTNDDLEVWKSSSTKAMYLDFVKDLNESIIGETNDAECDTTPVIDQLVSILEKVGTFVDEHPAADQQTSRFGKPEFKDFYDHVKKDAPELIAQIPGLDQNAVPELTGYFTEAWGNRERIDYGSGHELNFMAFLLCLKNLNLLDKDHFKAVVLKVFLTYMKVIRRVQTMYWLEPAGSHGVWGLDDYHFLPFLFGSGQLKTHKHLRPISIHDNDILDMYKDKYMYLGCVWFINSVKTASLRWHSPLIDDISGVKKWAKVNEGMIKMYNAEVLDKLPIIQHFMFGSLIPAPEGVSPEPDPNQEIPHVHNNWADCCGIKVPSAIAASKMSHSQELRPIPFD</sequence>
<dbReference type="PIRSF" id="PIRSF016325">
    <property type="entry name" value="Phstyr_phstse_ac"/>
    <property type="match status" value="1"/>
</dbReference>
<evidence type="ECO:0000256" key="3">
    <source>
        <dbReference type="ARBA" id="ARBA00022490"/>
    </source>
</evidence>
<comment type="catalytic activity">
    <reaction evidence="1 6">
        <text>[protein]-peptidylproline (omega=180) = [protein]-peptidylproline (omega=0)</text>
        <dbReference type="Rhea" id="RHEA:16237"/>
        <dbReference type="Rhea" id="RHEA-COMP:10747"/>
        <dbReference type="Rhea" id="RHEA-COMP:10748"/>
        <dbReference type="ChEBI" id="CHEBI:83833"/>
        <dbReference type="ChEBI" id="CHEBI:83834"/>
        <dbReference type="EC" id="5.2.1.8"/>
    </reaction>
</comment>
<keyword evidence="3 6" id="KW-0963">Cytoplasm</keyword>
<keyword evidence="8" id="KW-1185">Reference proteome</keyword>
<dbReference type="CDD" id="cd04087">
    <property type="entry name" value="PTPA"/>
    <property type="match status" value="1"/>
</dbReference>
<dbReference type="GO" id="GO:0005634">
    <property type="term" value="C:nucleus"/>
    <property type="evidence" value="ECO:0007669"/>
    <property type="project" value="TreeGrafter"/>
</dbReference>
<proteinExistence type="inferred from homology"/>
<dbReference type="GO" id="GO:0007052">
    <property type="term" value="P:mitotic spindle organization"/>
    <property type="evidence" value="ECO:0007669"/>
    <property type="project" value="TreeGrafter"/>
</dbReference>
<evidence type="ECO:0000256" key="5">
    <source>
        <dbReference type="ARBA" id="ARBA00023235"/>
    </source>
</evidence>
<dbReference type="InterPro" id="IPR004327">
    <property type="entry name" value="Phstyr_phstse_ac"/>
</dbReference>
<keyword evidence="5 6" id="KW-0413">Isomerase</keyword>
<dbReference type="GO" id="GO:0008160">
    <property type="term" value="F:protein tyrosine phosphatase activator activity"/>
    <property type="evidence" value="ECO:0007669"/>
    <property type="project" value="TreeGrafter"/>
</dbReference>
<reference evidence="7" key="1">
    <citation type="journal article" date="2019" name="G3 (Bethesda)">
        <title>Genome Assemblies of Two Rare Opportunistic Yeast Pathogens: Diutina rugosa (syn. Candida rugosa) and Trichomonascus ciferrii (syn. Candida ciferrii).</title>
        <authorList>
            <person name="Mixao V."/>
            <person name="Saus E."/>
            <person name="Hansen A.P."/>
            <person name="Lass-Florl C."/>
            <person name="Gabaldon T."/>
        </authorList>
    </citation>
    <scope>NUCLEOTIDE SEQUENCE</scope>
    <source>
        <strain evidence="7">CBS 4856</strain>
    </source>
</reference>
<keyword evidence="4 6" id="KW-0697">Rotamase</keyword>
<dbReference type="FunFam" id="1.20.120.1150:FF:000002">
    <property type="entry name" value="Serine/threonine-protein phosphatase 2A activator"/>
    <property type="match status" value="1"/>
</dbReference>
<evidence type="ECO:0000256" key="2">
    <source>
        <dbReference type="ARBA" id="ARBA00004496"/>
    </source>
</evidence>
<evidence type="ECO:0000313" key="7">
    <source>
        <dbReference type="EMBL" id="KAA8901557.1"/>
    </source>
</evidence>
<dbReference type="Gene3D" id="1.20.120.1150">
    <property type="match status" value="1"/>
</dbReference>
<dbReference type="OrthoDB" id="16120at2759"/>
<dbReference type="SUPFAM" id="SSF140984">
    <property type="entry name" value="PTPA-like"/>
    <property type="match status" value="1"/>
</dbReference>
<comment type="function">
    <text evidence="6">PPIases accelerate the folding of proteins. It catalyzes the cis-trans isomerization of proline imidic peptide bonds in oligopeptides.</text>
</comment>
<dbReference type="VEuPathDB" id="FungiDB:TRICI_006060"/>
<dbReference type="Proteomes" id="UP000761534">
    <property type="component" value="Unassembled WGS sequence"/>
</dbReference>
<gene>
    <name evidence="7" type="ORF">TRICI_006060</name>
</gene>
<evidence type="ECO:0000256" key="6">
    <source>
        <dbReference type="RuleBase" id="RU361210"/>
    </source>
</evidence>
<accession>A0A642UM78</accession>
<dbReference type="Pfam" id="PF03095">
    <property type="entry name" value="PTPA"/>
    <property type="match status" value="1"/>
</dbReference>
<dbReference type="GO" id="GO:0000159">
    <property type="term" value="C:protein phosphatase type 2A complex"/>
    <property type="evidence" value="ECO:0007669"/>
    <property type="project" value="TreeGrafter"/>
</dbReference>
<evidence type="ECO:0000256" key="1">
    <source>
        <dbReference type="ARBA" id="ARBA00000971"/>
    </source>
</evidence>
<organism evidence="7 8">
    <name type="scientific">Trichomonascus ciferrii</name>
    <dbReference type="NCBI Taxonomy" id="44093"/>
    <lineage>
        <taxon>Eukaryota</taxon>
        <taxon>Fungi</taxon>
        <taxon>Dikarya</taxon>
        <taxon>Ascomycota</taxon>
        <taxon>Saccharomycotina</taxon>
        <taxon>Dipodascomycetes</taxon>
        <taxon>Dipodascales</taxon>
        <taxon>Trichomonascaceae</taxon>
        <taxon>Trichomonascus</taxon>
        <taxon>Trichomonascus ciferrii complex</taxon>
    </lineage>
</organism>
<comment type="subcellular location">
    <subcellularLocation>
        <location evidence="2 6">Cytoplasm</location>
    </subcellularLocation>
</comment>